<gene>
    <name evidence="1" type="ORF">M972_111222</name>
</gene>
<name>A0AB36TF70_ACETH</name>
<accession>A0AB36TF70</accession>
<evidence type="ECO:0000313" key="2">
    <source>
        <dbReference type="Proteomes" id="UP000223596"/>
    </source>
</evidence>
<organism evidence="1 2">
    <name type="scientific">Acetivibrio thermocellus AD2</name>
    <dbReference type="NCBI Taxonomy" id="1138384"/>
    <lineage>
        <taxon>Bacteria</taxon>
        <taxon>Bacillati</taxon>
        <taxon>Bacillota</taxon>
        <taxon>Clostridia</taxon>
        <taxon>Eubacteriales</taxon>
        <taxon>Oscillospiraceae</taxon>
        <taxon>Acetivibrio</taxon>
    </lineage>
</organism>
<comment type="caution">
    <text evidence="1">The sequence shown here is derived from an EMBL/GenBank/DDBJ whole genome shotgun (WGS) entry which is preliminary data.</text>
</comment>
<reference evidence="1 2" key="1">
    <citation type="submission" date="2017-09" db="EMBL/GenBank/DDBJ databases">
        <title>Evaluation of Pacific Biosciences Sequencing Technology to Finishing C. thermocellum Genome Sequences.</title>
        <authorList>
            <person name="Brown S."/>
        </authorList>
    </citation>
    <scope>NUCLEOTIDE SEQUENCE [LARGE SCALE GENOMIC DNA]</scope>
    <source>
        <strain evidence="1 2">AD2</strain>
    </source>
</reference>
<proteinExistence type="predicted"/>
<dbReference type="EMBL" id="PDBW01000001">
    <property type="protein sequence ID" value="PFH02448.1"/>
    <property type="molecule type" value="Genomic_DNA"/>
</dbReference>
<protein>
    <submittedName>
        <fullName evidence="1">Uncharacterized protein</fullName>
    </submittedName>
</protein>
<sequence length="108" mass="13010">MAKRYLIYQEFYFADMVRDGWMEYISPEVAALCPTGIGGWFSFLREDENGKTIDEILDDWKNNYDFVKYILKIKRFPINDREEVIRISYVDEHDELCECIYVLEKETV</sequence>
<evidence type="ECO:0000313" key="1">
    <source>
        <dbReference type="EMBL" id="PFH02448.1"/>
    </source>
</evidence>
<dbReference type="AlphaFoldDB" id="A0AB36TF70"/>
<dbReference type="Proteomes" id="UP000223596">
    <property type="component" value="Unassembled WGS sequence"/>
</dbReference>
<dbReference type="GeneID" id="35805737"/>
<dbReference type="RefSeq" id="WP_003515644.1">
    <property type="nucleotide sequence ID" value="NZ_CP013828.1"/>
</dbReference>